<keyword evidence="5" id="KW-1185">Reference proteome</keyword>
<dbReference type="InterPro" id="IPR001789">
    <property type="entry name" value="Sig_transdc_resp-reg_receiver"/>
</dbReference>
<accession>A0A1G6VRK4</accession>
<evidence type="ECO:0000259" key="3">
    <source>
        <dbReference type="PROSITE" id="PS50110"/>
    </source>
</evidence>
<feature type="modified residue" description="4-aspartylphosphate" evidence="1">
    <location>
        <position position="10"/>
    </location>
</feature>
<name>A0A1G6VRK4_9PSEU</name>
<dbReference type="STRING" id="1271860.SAMN05216174_11327"/>
<evidence type="ECO:0000256" key="2">
    <source>
        <dbReference type="SAM" id="MobiDB-lite"/>
    </source>
</evidence>
<dbReference type="PROSITE" id="PS50110">
    <property type="entry name" value="RESPONSE_REGULATORY"/>
    <property type="match status" value="1"/>
</dbReference>
<gene>
    <name evidence="4" type="ORF">SAMN05216174_11327</name>
</gene>
<evidence type="ECO:0000256" key="1">
    <source>
        <dbReference type="PROSITE-ProRule" id="PRU00169"/>
    </source>
</evidence>
<reference evidence="5" key="1">
    <citation type="submission" date="2016-10" db="EMBL/GenBank/DDBJ databases">
        <authorList>
            <person name="Varghese N."/>
            <person name="Submissions S."/>
        </authorList>
    </citation>
    <scope>NUCLEOTIDE SEQUENCE [LARGE SCALE GENOMIC DNA]</scope>
    <source>
        <strain evidence="5">IBRC-M 10403</strain>
    </source>
</reference>
<feature type="region of interest" description="Disordered" evidence="2">
    <location>
        <begin position="314"/>
        <end position="343"/>
    </location>
</feature>
<proteinExistence type="predicted"/>
<feature type="domain" description="Response regulatory" evidence="3">
    <location>
        <begin position="1"/>
        <end position="75"/>
    </location>
</feature>
<keyword evidence="1" id="KW-0597">Phosphoprotein</keyword>
<sequence length="353" mass="39097">MWPIDLLIVDLKMPPGEWGGLWLLEQLQNQGQRVPSFVLSGEGWGVREAFRLGAVDYIEKTEAAQDLFSRCAETVDKFQVEALDKAGKELPTPLAYRFARYESTADPDKKLLEGLLAVEEILRFGSIIGLSSTEPVPLRGINRQQISSLSMGTWLDLCIALANIPTADVSFTQFWSWLAPKKSDRDLVRSLVRLRNDIAHGRPPDHTMSALLEHLLRRFTHRALGLWRAELAVPQAMSYNGHSFEATYSSITGLGPPKYGTIRTTKPLTTGHPVLLSPTRQPLSLTPWLVARTDEATGSVRCLQFDGTVRRPGSDNTVPLRYTPTDGHRDDTPTDVPGGGCWGDLEPWAADSG</sequence>
<dbReference type="InterPro" id="IPR011006">
    <property type="entry name" value="CheY-like_superfamily"/>
</dbReference>
<dbReference type="SUPFAM" id="SSF52172">
    <property type="entry name" value="CheY-like"/>
    <property type="match status" value="1"/>
</dbReference>
<dbReference type="AlphaFoldDB" id="A0A1G6VRK4"/>
<organism evidence="4 5">
    <name type="scientific">Actinokineospora iranica</name>
    <dbReference type="NCBI Taxonomy" id="1271860"/>
    <lineage>
        <taxon>Bacteria</taxon>
        <taxon>Bacillati</taxon>
        <taxon>Actinomycetota</taxon>
        <taxon>Actinomycetes</taxon>
        <taxon>Pseudonocardiales</taxon>
        <taxon>Pseudonocardiaceae</taxon>
        <taxon>Actinokineospora</taxon>
    </lineage>
</organism>
<dbReference type="EMBL" id="FMZZ01000013">
    <property type="protein sequence ID" value="SDD55485.1"/>
    <property type="molecule type" value="Genomic_DNA"/>
</dbReference>
<dbReference type="GO" id="GO:0000160">
    <property type="term" value="P:phosphorelay signal transduction system"/>
    <property type="evidence" value="ECO:0007669"/>
    <property type="project" value="InterPro"/>
</dbReference>
<evidence type="ECO:0000313" key="5">
    <source>
        <dbReference type="Proteomes" id="UP000199501"/>
    </source>
</evidence>
<dbReference type="Gene3D" id="3.40.50.2300">
    <property type="match status" value="1"/>
</dbReference>
<evidence type="ECO:0000313" key="4">
    <source>
        <dbReference type="EMBL" id="SDD55485.1"/>
    </source>
</evidence>
<dbReference type="Proteomes" id="UP000199501">
    <property type="component" value="Unassembled WGS sequence"/>
</dbReference>
<protein>
    <submittedName>
        <fullName evidence="4">Response regulator receiver domain-containing protein</fullName>
    </submittedName>
</protein>